<gene>
    <name evidence="1" type="ORF">I5907_00780</name>
</gene>
<comment type="caution">
    <text evidence="1">The sequence shown here is derived from an EMBL/GenBank/DDBJ whole genome shotgun (WGS) entry which is preliminary data.</text>
</comment>
<dbReference type="AlphaFoldDB" id="A0A931E5G1"/>
<accession>A0A931E5G1</accession>
<dbReference type="EMBL" id="JADWYR010000001">
    <property type="protein sequence ID" value="MBG9374754.1"/>
    <property type="molecule type" value="Genomic_DNA"/>
</dbReference>
<reference evidence="1" key="1">
    <citation type="submission" date="2020-11" db="EMBL/GenBank/DDBJ databases">
        <title>Bacterial whole genome sequence for Panacibacter sp. DH6.</title>
        <authorList>
            <person name="Le V."/>
            <person name="Ko S."/>
            <person name="Ahn C.-Y."/>
            <person name="Oh H.-M."/>
        </authorList>
    </citation>
    <scope>NUCLEOTIDE SEQUENCE</scope>
    <source>
        <strain evidence="1">DH6</strain>
    </source>
</reference>
<keyword evidence="2" id="KW-1185">Reference proteome</keyword>
<sequence>MKLTEYLYQQCLRVHNQITGNAARKLTLLIIDEKIKELEQQPYDFNQRIAELRQMKENMDY</sequence>
<dbReference type="RefSeq" id="WP_196988847.1">
    <property type="nucleotide sequence ID" value="NZ_JADWYR010000001.1"/>
</dbReference>
<name>A0A931E5G1_9BACT</name>
<dbReference type="Proteomes" id="UP000628448">
    <property type="component" value="Unassembled WGS sequence"/>
</dbReference>
<organism evidence="1 2">
    <name type="scientific">Panacibacter microcysteis</name>
    <dbReference type="NCBI Taxonomy" id="2793269"/>
    <lineage>
        <taxon>Bacteria</taxon>
        <taxon>Pseudomonadati</taxon>
        <taxon>Bacteroidota</taxon>
        <taxon>Chitinophagia</taxon>
        <taxon>Chitinophagales</taxon>
        <taxon>Chitinophagaceae</taxon>
        <taxon>Panacibacter</taxon>
    </lineage>
</organism>
<evidence type="ECO:0000313" key="2">
    <source>
        <dbReference type="Proteomes" id="UP000628448"/>
    </source>
</evidence>
<proteinExistence type="predicted"/>
<evidence type="ECO:0000313" key="1">
    <source>
        <dbReference type="EMBL" id="MBG9374754.1"/>
    </source>
</evidence>
<protein>
    <submittedName>
        <fullName evidence="1">Uncharacterized protein</fullName>
    </submittedName>
</protein>